<dbReference type="EMBL" id="CP060712">
    <property type="protein sequence ID" value="QNN48557.1"/>
    <property type="molecule type" value="Genomic_DNA"/>
</dbReference>
<dbReference type="KEGG" id="pei:H9L10_09510"/>
<keyword evidence="17" id="KW-1185">Reference proteome</keyword>
<dbReference type="UniPathway" id="UPA00033">
    <property type="reaction ID" value="UER00034"/>
</dbReference>
<dbReference type="PANTHER" id="PTHR11133">
    <property type="entry name" value="SACCHAROPINE DEHYDROGENASE"/>
    <property type="match status" value="1"/>
</dbReference>
<dbReference type="AlphaFoldDB" id="A0A7G9QYY2"/>
<feature type="binding site" evidence="13">
    <location>
        <position position="211"/>
    </location>
    <ligand>
        <name>NAD(+)</name>
        <dbReference type="ChEBI" id="CHEBI:57540"/>
    </ligand>
</feature>
<keyword evidence="6" id="KW-0028">Amino-acid biosynthesis</keyword>
<comment type="similarity">
    <text evidence="2">Belongs to the AlaDH/PNT family.</text>
</comment>
<comment type="subunit">
    <text evidence="3">Monomer.</text>
</comment>
<accession>A0A7G9QYY2</accession>
<feature type="active site" description="Proton acceptor" evidence="12">
    <location>
        <position position="78"/>
    </location>
</feature>
<dbReference type="SMART" id="SM01002">
    <property type="entry name" value="AlaDh_PNT_C"/>
    <property type="match status" value="1"/>
</dbReference>
<evidence type="ECO:0000256" key="13">
    <source>
        <dbReference type="PIRSR" id="PIRSR018250-3"/>
    </source>
</evidence>
<feature type="binding site" evidence="13">
    <location>
        <begin position="186"/>
        <end position="187"/>
    </location>
    <ligand>
        <name>NAD(+)</name>
        <dbReference type="ChEBI" id="CHEBI:57540"/>
    </ligand>
</feature>
<feature type="domain" description="Alanine dehydrogenase/pyridine nucleotide transhydrogenase NAD(H)-binding" evidence="14">
    <location>
        <begin position="167"/>
        <end position="293"/>
    </location>
</feature>
<comment type="pathway">
    <text evidence="1">Amino-acid biosynthesis; L-lysine biosynthesis via AAA pathway; L-lysine from L-alpha-aminoadipate (fungal route): step 3/3.</text>
</comment>
<keyword evidence="7" id="KW-0560">Oxidoreductase</keyword>
<dbReference type="SUPFAM" id="SSF51735">
    <property type="entry name" value="NAD(P)-binding Rossmann-fold domains"/>
    <property type="match status" value="1"/>
</dbReference>
<dbReference type="InterPro" id="IPR027281">
    <property type="entry name" value="Lys1"/>
</dbReference>
<feature type="binding site" evidence="13">
    <location>
        <position position="256"/>
    </location>
    <ligand>
        <name>NAD(+)</name>
        <dbReference type="ChEBI" id="CHEBI:57540"/>
    </ligand>
</feature>
<evidence type="ECO:0000256" key="12">
    <source>
        <dbReference type="PIRSR" id="PIRSR018250-1"/>
    </source>
</evidence>
<dbReference type="Pfam" id="PF05222">
    <property type="entry name" value="AlaDh_PNT_N"/>
    <property type="match status" value="1"/>
</dbReference>
<gene>
    <name evidence="16" type="ORF">H9L10_09510</name>
</gene>
<dbReference type="InterPro" id="IPR007886">
    <property type="entry name" value="AlaDH/PNT_N"/>
</dbReference>
<feature type="binding site" evidence="13">
    <location>
        <position position="207"/>
    </location>
    <ligand>
        <name>NAD(+)</name>
        <dbReference type="ChEBI" id="CHEBI:57540"/>
    </ligand>
</feature>
<dbReference type="SMART" id="SM01003">
    <property type="entry name" value="AlaDh_PNT_N"/>
    <property type="match status" value="1"/>
</dbReference>
<proteinExistence type="inferred from homology"/>
<evidence type="ECO:0000256" key="3">
    <source>
        <dbReference type="ARBA" id="ARBA00011245"/>
    </source>
</evidence>
<evidence type="ECO:0000256" key="4">
    <source>
        <dbReference type="ARBA" id="ARBA00012847"/>
    </source>
</evidence>
<evidence type="ECO:0000256" key="5">
    <source>
        <dbReference type="ARBA" id="ARBA00021221"/>
    </source>
</evidence>
<dbReference type="InterPro" id="IPR007698">
    <property type="entry name" value="AlaDH/PNT_NAD(H)-bd"/>
</dbReference>
<feature type="domain" description="Alanine dehydrogenase/pyridine nucleotide transhydrogenase N-terminal" evidence="15">
    <location>
        <begin position="8"/>
        <end position="141"/>
    </location>
</feature>
<reference evidence="16 17" key="1">
    <citation type="submission" date="2020-08" db="EMBL/GenBank/DDBJ databases">
        <title>Genome sequence of Phycicoccus endophyticus JCM 31784T.</title>
        <authorList>
            <person name="Hyun D.-W."/>
            <person name="Bae J.-W."/>
        </authorList>
    </citation>
    <scope>NUCLEOTIDE SEQUENCE [LARGE SCALE GENOMIC DNA]</scope>
    <source>
        <strain evidence="16 17">JCM 31784</strain>
    </source>
</reference>
<feature type="active site" description="Proton donor" evidence="12">
    <location>
        <position position="96"/>
    </location>
</feature>
<dbReference type="Gene3D" id="3.40.50.720">
    <property type="entry name" value="NAD(P)-binding Rossmann-like Domain"/>
    <property type="match status" value="2"/>
</dbReference>
<dbReference type="Proteomes" id="UP000515976">
    <property type="component" value="Chromosome"/>
</dbReference>
<keyword evidence="9" id="KW-1015">Disulfide bond</keyword>
<evidence type="ECO:0000256" key="1">
    <source>
        <dbReference type="ARBA" id="ARBA00004884"/>
    </source>
</evidence>
<evidence type="ECO:0000256" key="6">
    <source>
        <dbReference type="ARBA" id="ARBA00022605"/>
    </source>
</evidence>
<evidence type="ECO:0000256" key="9">
    <source>
        <dbReference type="ARBA" id="ARBA00023157"/>
    </source>
</evidence>
<evidence type="ECO:0000256" key="8">
    <source>
        <dbReference type="ARBA" id="ARBA00023027"/>
    </source>
</evidence>
<evidence type="ECO:0000313" key="17">
    <source>
        <dbReference type="Proteomes" id="UP000515976"/>
    </source>
</evidence>
<organism evidence="16 17">
    <name type="scientific">Phycicoccus endophyticus</name>
    <dbReference type="NCBI Taxonomy" id="1690220"/>
    <lineage>
        <taxon>Bacteria</taxon>
        <taxon>Bacillati</taxon>
        <taxon>Actinomycetota</taxon>
        <taxon>Actinomycetes</taxon>
        <taxon>Micrococcales</taxon>
        <taxon>Intrasporangiaceae</taxon>
        <taxon>Phycicoccus</taxon>
    </lineage>
</organism>
<keyword evidence="8 13" id="KW-0520">NAD</keyword>
<name>A0A7G9QYY2_9MICO</name>
<dbReference type="EC" id="1.5.1.7" evidence="4"/>
<comment type="catalytic activity">
    <reaction evidence="11">
        <text>L-saccharopine + NAD(+) + H2O = L-lysine + 2-oxoglutarate + NADH + H(+)</text>
        <dbReference type="Rhea" id="RHEA:12440"/>
        <dbReference type="ChEBI" id="CHEBI:15377"/>
        <dbReference type="ChEBI" id="CHEBI:15378"/>
        <dbReference type="ChEBI" id="CHEBI:16810"/>
        <dbReference type="ChEBI" id="CHEBI:32551"/>
        <dbReference type="ChEBI" id="CHEBI:57540"/>
        <dbReference type="ChEBI" id="CHEBI:57945"/>
        <dbReference type="ChEBI" id="CHEBI:57951"/>
        <dbReference type="EC" id="1.5.1.7"/>
    </reaction>
</comment>
<dbReference type="InterPro" id="IPR036291">
    <property type="entry name" value="NAD(P)-bd_dom_sf"/>
</dbReference>
<dbReference type="GO" id="GO:0019878">
    <property type="term" value="P:lysine biosynthetic process via aminoadipic acid"/>
    <property type="evidence" value="ECO:0007669"/>
    <property type="project" value="UniProtKB-UniPathway"/>
</dbReference>
<evidence type="ECO:0000256" key="11">
    <source>
        <dbReference type="ARBA" id="ARBA00047860"/>
    </source>
</evidence>
<dbReference type="GO" id="GO:0005737">
    <property type="term" value="C:cytoplasm"/>
    <property type="evidence" value="ECO:0007669"/>
    <property type="project" value="TreeGrafter"/>
</dbReference>
<evidence type="ECO:0000259" key="14">
    <source>
        <dbReference type="SMART" id="SM01002"/>
    </source>
</evidence>
<dbReference type="SUPFAM" id="SSF52283">
    <property type="entry name" value="Formate/glycerate dehydrogenase catalytic domain-like"/>
    <property type="match status" value="1"/>
</dbReference>
<evidence type="ECO:0000256" key="2">
    <source>
        <dbReference type="ARBA" id="ARBA00005689"/>
    </source>
</evidence>
<evidence type="ECO:0000259" key="15">
    <source>
        <dbReference type="SMART" id="SM01003"/>
    </source>
</evidence>
<dbReference type="PIRSF" id="PIRSF018250">
    <property type="entry name" value="Saccharopine_DH_Lys"/>
    <property type="match status" value="1"/>
</dbReference>
<dbReference type="PANTHER" id="PTHR11133:SF23">
    <property type="entry name" value="SACCHAROPINE DEHYDROGENASE [NAD(+), L-LYSINE-FORMING]"/>
    <property type="match status" value="1"/>
</dbReference>
<evidence type="ECO:0000256" key="7">
    <source>
        <dbReference type="ARBA" id="ARBA00023002"/>
    </source>
</evidence>
<feature type="binding site" evidence="13">
    <location>
        <position position="129"/>
    </location>
    <ligand>
        <name>NAD(+)</name>
        <dbReference type="ChEBI" id="CHEBI:57540"/>
    </ligand>
</feature>
<dbReference type="GO" id="GO:0004754">
    <property type="term" value="F:saccharopine dehydrogenase (NAD+, L-lysine-forming) activity"/>
    <property type="evidence" value="ECO:0007669"/>
    <property type="project" value="UniProtKB-EC"/>
</dbReference>
<evidence type="ECO:0000313" key="16">
    <source>
        <dbReference type="EMBL" id="QNN48557.1"/>
    </source>
</evidence>
<protein>
    <recommendedName>
        <fullName evidence="5">Saccharopine dehydrogenase [NAD(+), L-lysine-forming]</fullName>
        <ecNumber evidence="4">1.5.1.7</ecNumber>
    </recommendedName>
    <alternativeName>
        <fullName evidence="10">Lysine--2-oxoglutarate reductase</fullName>
    </alternativeName>
</protein>
<sequence length="342" mass="36504">MTAMVHLWMRHETRTSERRAPLTPSDAAALVAAGARVTVEESPQRVFGIEAYRVGGCEVAPAGSWTEAPPEAHILGVKELPETPAALRHTHIFFGHAYKGQEGAAHLLARFAAGGGELLDLEYLTVEGRRVIAFGYWAGYVGSSLGVLAALGRLGPLRPMERAELDLQVAETEPTGLTALVLGAQGRSGRGALDALAAAGVRSTAWDREETRELDRDALRAHDLLVNCVLSTTPQPPFVGPADLDAERALRVVADVTCDVTSEHNLVPVNTSVTTWEEPVRRVAATPTLDVIAVDNLPSLLPREASTAFSADLRPLVADLAGRRGPWQAARTAFERALATLG</sequence>
<dbReference type="InterPro" id="IPR051168">
    <property type="entry name" value="AASS"/>
</dbReference>
<dbReference type="CDD" id="cd12188">
    <property type="entry name" value="SDH"/>
    <property type="match status" value="1"/>
</dbReference>
<evidence type="ECO:0000256" key="10">
    <source>
        <dbReference type="ARBA" id="ARBA00033228"/>
    </source>
</evidence>